<evidence type="ECO:0000256" key="8">
    <source>
        <dbReference type="RuleBase" id="RU366017"/>
    </source>
</evidence>
<organism evidence="9">
    <name type="scientific">Anisakis simplex</name>
    <name type="common">Herring worm</name>
    <dbReference type="NCBI Taxonomy" id="6269"/>
    <lineage>
        <taxon>Eukaryota</taxon>
        <taxon>Metazoa</taxon>
        <taxon>Ecdysozoa</taxon>
        <taxon>Nematoda</taxon>
        <taxon>Chromadorea</taxon>
        <taxon>Rhabditida</taxon>
        <taxon>Spirurina</taxon>
        <taxon>Ascaridomorpha</taxon>
        <taxon>Ascaridoidea</taxon>
        <taxon>Anisakidae</taxon>
        <taxon>Anisakis</taxon>
        <taxon>Anisakis simplex complex</taxon>
    </lineage>
</organism>
<sequence length="87" mass="10250">LWKWQGTSHFYIYYQSVSRAVLHVLQAYEKQGIVTLIQWRTLPKSDEIDPNRSIYRIGHSLSHNDCLHRSNARFVALVDIDELIIPK</sequence>
<keyword evidence="3 8" id="KW-0328">Glycosyltransferase</keyword>
<dbReference type="GO" id="GO:0016757">
    <property type="term" value="F:glycosyltransferase activity"/>
    <property type="evidence" value="ECO:0007669"/>
    <property type="project" value="UniProtKB-UniRule"/>
</dbReference>
<proteinExistence type="inferred from homology"/>
<keyword evidence="7" id="KW-0472">Membrane</keyword>
<dbReference type="PANTHER" id="PTHR21461">
    <property type="entry name" value="GLYCOSYLTRANSFERASE FAMILY 92 PROTEIN"/>
    <property type="match status" value="1"/>
</dbReference>
<dbReference type="GO" id="GO:0016020">
    <property type="term" value="C:membrane"/>
    <property type="evidence" value="ECO:0007669"/>
    <property type="project" value="UniProtKB-SubCell"/>
</dbReference>
<dbReference type="Pfam" id="PF01697">
    <property type="entry name" value="Glyco_transf_92"/>
    <property type="match status" value="1"/>
</dbReference>
<evidence type="ECO:0000256" key="3">
    <source>
        <dbReference type="ARBA" id="ARBA00022676"/>
    </source>
</evidence>
<dbReference type="GO" id="GO:0005737">
    <property type="term" value="C:cytoplasm"/>
    <property type="evidence" value="ECO:0007669"/>
    <property type="project" value="TreeGrafter"/>
</dbReference>
<keyword evidence="6" id="KW-1133">Transmembrane helix</keyword>
<name>A0A0M3KJR7_ANISI</name>
<comment type="similarity">
    <text evidence="2 8">Belongs to the glycosyltransferase 92 family.</text>
</comment>
<dbReference type="InterPro" id="IPR008166">
    <property type="entry name" value="Glyco_transf_92"/>
</dbReference>
<dbReference type="PANTHER" id="PTHR21461:SF40">
    <property type="entry name" value="GLYCOSYLTRANSFERASE FAMILY 92 PROTEIN"/>
    <property type="match status" value="1"/>
</dbReference>
<evidence type="ECO:0000256" key="7">
    <source>
        <dbReference type="ARBA" id="ARBA00023136"/>
    </source>
</evidence>
<dbReference type="AlphaFoldDB" id="A0A0M3KJR7"/>
<evidence type="ECO:0000256" key="5">
    <source>
        <dbReference type="ARBA" id="ARBA00022692"/>
    </source>
</evidence>
<evidence type="ECO:0000256" key="4">
    <source>
        <dbReference type="ARBA" id="ARBA00022679"/>
    </source>
</evidence>
<evidence type="ECO:0000256" key="1">
    <source>
        <dbReference type="ARBA" id="ARBA00004167"/>
    </source>
</evidence>
<reference evidence="9" key="1">
    <citation type="submission" date="2017-02" db="UniProtKB">
        <authorList>
            <consortium name="WormBaseParasite"/>
        </authorList>
    </citation>
    <scope>IDENTIFICATION</scope>
</reference>
<evidence type="ECO:0000313" key="9">
    <source>
        <dbReference type="WBParaSite" id="ASIM_0002124301-mRNA-1"/>
    </source>
</evidence>
<protein>
    <recommendedName>
        <fullName evidence="8">Glycosyltransferase family 92 protein</fullName>
        <ecNumber evidence="8">2.4.1.-</ecNumber>
    </recommendedName>
</protein>
<evidence type="ECO:0000256" key="6">
    <source>
        <dbReference type="ARBA" id="ARBA00022989"/>
    </source>
</evidence>
<comment type="subcellular location">
    <subcellularLocation>
        <location evidence="1">Membrane</location>
        <topology evidence="1">Single-pass membrane protein</topology>
    </subcellularLocation>
</comment>
<dbReference type="EC" id="2.4.1.-" evidence="8"/>
<keyword evidence="4 8" id="KW-0808">Transferase</keyword>
<dbReference type="WBParaSite" id="ASIM_0002124301-mRNA-1">
    <property type="protein sequence ID" value="ASIM_0002124301-mRNA-1"/>
    <property type="gene ID" value="ASIM_0002124301"/>
</dbReference>
<accession>A0A0M3KJR7</accession>
<keyword evidence="5" id="KW-0812">Transmembrane</keyword>
<evidence type="ECO:0000256" key="2">
    <source>
        <dbReference type="ARBA" id="ARBA00007647"/>
    </source>
</evidence>